<dbReference type="Gene3D" id="2.70.70.10">
    <property type="entry name" value="Glucose Permease (Domain IIA)"/>
    <property type="match status" value="1"/>
</dbReference>
<name>A0A0B5AXR2_9BACL</name>
<dbReference type="PANTHER" id="PTHR21666">
    <property type="entry name" value="PEPTIDASE-RELATED"/>
    <property type="match status" value="1"/>
</dbReference>
<dbReference type="OrthoDB" id="9805070at2"/>
<sequence>MKQTTKQIGFAVIAGALAIGGIATATTPVEAASKSVQKDKPAKKSAKQVKADKALGKTKAHFKKHKLGKPFDKPVTGKITNPHGERKSPFGVGMQFHEGVDIAAKKGVAVKASYTGKIVEASSNEILGKYVVIEHDLKGETFKTTYAHLDQYNVKVGQTVKQGRAIGKVGKTGRATGEHLHFEIEDETGVSIDPEEIME</sequence>
<evidence type="ECO:0000256" key="2">
    <source>
        <dbReference type="SAM" id="MobiDB-lite"/>
    </source>
</evidence>
<geneLocation type="plasmid" evidence="6"/>
<evidence type="ECO:0000259" key="4">
    <source>
        <dbReference type="Pfam" id="PF01551"/>
    </source>
</evidence>
<dbReference type="InterPro" id="IPR016047">
    <property type="entry name" value="M23ase_b-sheet_dom"/>
</dbReference>
<dbReference type="InterPro" id="IPR050570">
    <property type="entry name" value="Cell_wall_metabolism_enzyme"/>
</dbReference>
<feature type="domain" description="M23ase beta-sheet core" evidence="4">
    <location>
        <begin position="95"/>
        <end position="194"/>
    </location>
</feature>
<dbReference type="BioCyc" id="JESP1508404:G14D9-13279-MONOMER"/>
<proteinExistence type="predicted"/>
<evidence type="ECO:0000256" key="3">
    <source>
        <dbReference type="SAM" id="SignalP"/>
    </source>
</evidence>
<gene>
    <name evidence="5" type="ORF">JMA_39950</name>
</gene>
<dbReference type="KEGG" id="jeo:JMA_39950"/>
<feature type="region of interest" description="Disordered" evidence="2">
    <location>
        <begin position="71"/>
        <end position="90"/>
    </location>
</feature>
<dbReference type="CDD" id="cd12797">
    <property type="entry name" value="M23_peptidase"/>
    <property type="match status" value="1"/>
</dbReference>
<organism evidence="5 6">
    <name type="scientific">Jeotgalibacillus malaysiensis</name>
    <dbReference type="NCBI Taxonomy" id="1508404"/>
    <lineage>
        <taxon>Bacteria</taxon>
        <taxon>Bacillati</taxon>
        <taxon>Bacillota</taxon>
        <taxon>Bacilli</taxon>
        <taxon>Bacillales</taxon>
        <taxon>Caryophanaceae</taxon>
        <taxon>Jeotgalibacillus</taxon>
    </lineage>
</organism>
<keyword evidence="5" id="KW-0614">Plasmid</keyword>
<dbReference type="HOGENOM" id="CLU_1370613_0_0_9"/>
<keyword evidence="1 3" id="KW-0732">Signal</keyword>
<dbReference type="SUPFAM" id="SSF51261">
    <property type="entry name" value="Duplicated hybrid motif"/>
    <property type="match status" value="1"/>
</dbReference>
<dbReference type="Proteomes" id="UP000031449">
    <property type="component" value="Plasmid unnamed"/>
</dbReference>
<keyword evidence="6" id="KW-1185">Reference proteome</keyword>
<dbReference type="GO" id="GO:0004222">
    <property type="term" value="F:metalloendopeptidase activity"/>
    <property type="evidence" value="ECO:0007669"/>
    <property type="project" value="TreeGrafter"/>
</dbReference>
<evidence type="ECO:0000256" key="1">
    <source>
        <dbReference type="ARBA" id="ARBA00022729"/>
    </source>
</evidence>
<reference evidence="5 6" key="1">
    <citation type="submission" date="2014-08" db="EMBL/GenBank/DDBJ databases">
        <title>Complete genome of a marine bacteria Jeotgalibacillus malaysiensis.</title>
        <authorList>
            <person name="Yaakop A.S."/>
            <person name="Chan K.-G."/>
            <person name="Goh K.M."/>
        </authorList>
    </citation>
    <scope>NUCLEOTIDE SEQUENCE [LARGE SCALE GENOMIC DNA]</scope>
    <source>
        <strain evidence="5 6">D5</strain>
        <plasmid evidence="6">Plasmid</plasmid>
    </source>
</reference>
<feature type="signal peptide" evidence="3">
    <location>
        <begin position="1"/>
        <end position="25"/>
    </location>
</feature>
<feature type="region of interest" description="Disordered" evidence="2">
    <location>
        <begin position="33"/>
        <end position="63"/>
    </location>
</feature>
<dbReference type="AlphaFoldDB" id="A0A0B5AXR2"/>
<evidence type="ECO:0000313" key="5">
    <source>
        <dbReference type="EMBL" id="AJD93313.1"/>
    </source>
</evidence>
<protein>
    <recommendedName>
        <fullName evidence="4">M23ase beta-sheet core domain-containing protein</fullName>
    </recommendedName>
</protein>
<evidence type="ECO:0000313" key="6">
    <source>
        <dbReference type="Proteomes" id="UP000031449"/>
    </source>
</evidence>
<dbReference type="InterPro" id="IPR011055">
    <property type="entry name" value="Dup_hybrid_motif"/>
</dbReference>
<dbReference type="EMBL" id="CP009417">
    <property type="protein sequence ID" value="AJD93313.1"/>
    <property type="molecule type" value="Genomic_DNA"/>
</dbReference>
<accession>A0A0B5AXR2</accession>
<feature type="chain" id="PRO_5039133354" description="M23ase beta-sheet core domain-containing protein" evidence="3">
    <location>
        <begin position="26"/>
        <end position="199"/>
    </location>
</feature>
<dbReference type="Pfam" id="PF01551">
    <property type="entry name" value="Peptidase_M23"/>
    <property type="match status" value="1"/>
</dbReference>
<dbReference type="PANTHER" id="PTHR21666:SF289">
    <property type="entry name" value="L-ALA--D-GLU ENDOPEPTIDASE"/>
    <property type="match status" value="1"/>
</dbReference>